<dbReference type="Proteomes" id="UP000504632">
    <property type="component" value="Chromosome 7"/>
</dbReference>
<feature type="compositionally biased region" description="Basic and acidic residues" evidence="8">
    <location>
        <begin position="392"/>
        <end position="406"/>
    </location>
</feature>
<reference evidence="12" key="1">
    <citation type="submission" date="2025-08" db="UniProtKB">
        <authorList>
            <consortium name="RefSeq"/>
        </authorList>
    </citation>
    <scope>IDENTIFICATION</scope>
</reference>
<evidence type="ECO:0000256" key="7">
    <source>
        <dbReference type="PROSITE-ProRule" id="PRU00267"/>
    </source>
</evidence>
<organism evidence="11 12">
    <name type="scientific">Chanos chanos</name>
    <name type="common">Milkfish</name>
    <name type="synonym">Mugil chanos</name>
    <dbReference type="NCBI Taxonomy" id="29144"/>
    <lineage>
        <taxon>Eukaryota</taxon>
        <taxon>Metazoa</taxon>
        <taxon>Chordata</taxon>
        <taxon>Craniata</taxon>
        <taxon>Vertebrata</taxon>
        <taxon>Euteleostomi</taxon>
        <taxon>Actinopterygii</taxon>
        <taxon>Neopterygii</taxon>
        <taxon>Teleostei</taxon>
        <taxon>Ostariophysi</taxon>
        <taxon>Gonorynchiformes</taxon>
        <taxon>Chanidae</taxon>
        <taxon>Chanos</taxon>
    </lineage>
</organism>
<dbReference type="Pfam" id="PF12067">
    <property type="entry name" value="Sox17_18_mid"/>
    <property type="match status" value="1"/>
</dbReference>
<name>A0A6J2VXP2_CHACN</name>
<dbReference type="GO" id="GO:0090090">
    <property type="term" value="P:negative regulation of canonical Wnt signaling pathway"/>
    <property type="evidence" value="ECO:0007669"/>
    <property type="project" value="TreeGrafter"/>
</dbReference>
<feature type="compositionally biased region" description="Polar residues" evidence="8">
    <location>
        <begin position="374"/>
        <end position="391"/>
    </location>
</feature>
<dbReference type="PANTHER" id="PTHR10270">
    <property type="entry name" value="SOX TRANSCRIPTION FACTOR"/>
    <property type="match status" value="1"/>
</dbReference>
<protein>
    <submittedName>
        <fullName evidence="12">Transcription factor SOX-17</fullName>
    </submittedName>
</protein>
<keyword evidence="3 7" id="KW-0238">DNA-binding</keyword>
<feature type="domain" description="HMG box" evidence="9">
    <location>
        <begin position="62"/>
        <end position="130"/>
    </location>
</feature>
<evidence type="ECO:0000256" key="6">
    <source>
        <dbReference type="ARBA" id="ARBA00023242"/>
    </source>
</evidence>
<evidence type="ECO:0000256" key="5">
    <source>
        <dbReference type="ARBA" id="ARBA00023163"/>
    </source>
</evidence>
<keyword evidence="4" id="KW-0010">Activator</keyword>
<feature type="DNA-binding region" description="HMG box" evidence="7">
    <location>
        <begin position="62"/>
        <end position="130"/>
    </location>
</feature>
<evidence type="ECO:0000256" key="3">
    <source>
        <dbReference type="ARBA" id="ARBA00023125"/>
    </source>
</evidence>
<dbReference type="GO" id="GO:0001228">
    <property type="term" value="F:DNA-binding transcription activator activity, RNA polymerase II-specific"/>
    <property type="evidence" value="ECO:0007669"/>
    <property type="project" value="TreeGrafter"/>
</dbReference>
<dbReference type="GO" id="GO:0001570">
    <property type="term" value="P:vasculogenesis"/>
    <property type="evidence" value="ECO:0007669"/>
    <property type="project" value="TreeGrafter"/>
</dbReference>
<dbReference type="AlphaFoldDB" id="A0A6J2VXP2"/>
<feature type="compositionally biased region" description="Polar residues" evidence="8">
    <location>
        <begin position="243"/>
        <end position="255"/>
    </location>
</feature>
<dbReference type="CTD" id="64321"/>
<dbReference type="InterPro" id="IPR033392">
    <property type="entry name" value="Sox7/17/18_central"/>
</dbReference>
<dbReference type="GO" id="GO:0001706">
    <property type="term" value="P:endoderm formation"/>
    <property type="evidence" value="ECO:0007669"/>
    <property type="project" value="TreeGrafter"/>
</dbReference>
<dbReference type="GeneID" id="115816865"/>
<dbReference type="OrthoDB" id="6247875at2759"/>
<dbReference type="Gene3D" id="1.10.30.10">
    <property type="entry name" value="High mobility group box domain"/>
    <property type="match status" value="1"/>
</dbReference>
<keyword evidence="6 7" id="KW-0539">Nucleus</keyword>
<evidence type="ECO:0000256" key="2">
    <source>
        <dbReference type="ARBA" id="ARBA00023015"/>
    </source>
</evidence>
<proteinExistence type="predicted"/>
<keyword evidence="5" id="KW-0804">Transcription</keyword>
<feature type="region of interest" description="Disordered" evidence="8">
    <location>
        <begin position="374"/>
        <end position="410"/>
    </location>
</feature>
<evidence type="ECO:0000256" key="4">
    <source>
        <dbReference type="ARBA" id="ARBA00023159"/>
    </source>
</evidence>
<dbReference type="PROSITE" id="PS50118">
    <property type="entry name" value="HMG_BOX_2"/>
    <property type="match status" value="1"/>
</dbReference>
<dbReference type="Pfam" id="PF00505">
    <property type="entry name" value="HMG_box"/>
    <property type="match status" value="1"/>
</dbReference>
<gene>
    <name evidence="12" type="primary">sox17</name>
</gene>
<dbReference type="GO" id="GO:0001525">
    <property type="term" value="P:angiogenesis"/>
    <property type="evidence" value="ECO:0007669"/>
    <property type="project" value="TreeGrafter"/>
</dbReference>
<dbReference type="InParanoid" id="A0A6J2VXP2"/>
<dbReference type="InterPro" id="IPR009071">
    <property type="entry name" value="HMG_box_dom"/>
</dbReference>
<evidence type="ECO:0000259" key="9">
    <source>
        <dbReference type="PROSITE" id="PS50118"/>
    </source>
</evidence>
<dbReference type="InterPro" id="IPR021934">
    <property type="entry name" value="Sox_C"/>
</dbReference>
<dbReference type="SUPFAM" id="SSF47095">
    <property type="entry name" value="HMG-box"/>
    <property type="match status" value="1"/>
</dbReference>
<dbReference type="RefSeq" id="XP_030635881.1">
    <property type="nucleotide sequence ID" value="XM_030780021.1"/>
</dbReference>
<dbReference type="GO" id="GO:0000978">
    <property type="term" value="F:RNA polymerase II cis-regulatory region sequence-specific DNA binding"/>
    <property type="evidence" value="ECO:0007669"/>
    <property type="project" value="TreeGrafter"/>
</dbReference>
<dbReference type="PANTHER" id="PTHR10270:SF216">
    <property type="entry name" value="TRANSCRIPTION FACTOR SOX-17"/>
    <property type="match status" value="1"/>
</dbReference>
<dbReference type="InterPro" id="IPR050140">
    <property type="entry name" value="SRY-related_HMG-box_TF-like"/>
</dbReference>
<dbReference type="FunCoup" id="A0A6J2VXP2">
    <property type="interactions" value="116"/>
</dbReference>
<dbReference type="GO" id="GO:0005634">
    <property type="term" value="C:nucleus"/>
    <property type="evidence" value="ECO:0007669"/>
    <property type="project" value="UniProtKB-UniRule"/>
</dbReference>
<keyword evidence="1" id="KW-0879">Wnt signaling pathway</keyword>
<dbReference type="PROSITE" id="PS51516">
    <property type="entry name" value="SOX_C"/>
    <property type="match status" value="1"/>
</dbReference>
<accession>A0A6J2VXP2</accession>
<dbReference type="GO" id="GO:0007507">
    <property type="term" value="P:heart development"/>
    <property type="evidence" value="ECO:0007669"/>
    <property type="project" value="TreeGrafter"/>
</dbReference>
<dbReference type="FunFam" id="1.10.30.10:FF:000008">
    <property type="entry name" value="transcription factor SOX-7"/>
    <property type="match status" value="1"/>
</dbReference>
<feature type="region of interest" description="Disordered" evidence="8">
    <location>
        <begin position="230"/>
        <end position="263"/>
    </location>
</feature>
<dbReference type="CDD" id="cd22047">
    <property type="entry name" value="HMG-box_SoxF_SOX17"/>
    <property type="match status" value="1"/>
</dbReference>
<evidence type="ECO:0000256" key="1">
    <source>
        <dbReference type="ARBA" id="ARBA00022687"/>
    </source>
</evidence>
<evidence type="ECO:0000259" key="10">
    <source>
        <dbReference type="PROSITE" id="PS51516"/>
    </source>
</evidence>
<evidence type="ECO:0000256" key="8">
    <source>
        <dbReference type="SAM" id="MobiDB-lite"/>
    </source>
</evidence>
<evidence type="ECO:0000313" key="11">
    <source>
        <dbReference type="Proteomes" id="UP000504632"/>
    </source>
</evidence>
<feature type="region of interest" description="Disordered" evidence="8">
    <location>
        <begin position="1"/>
        <end position="63"/>
    </location>
</feature>
<keyword evidence="2" id="KW-0805">Transcription regulation</keyword>
<dbReference type="SMART" id="SM00398">
    <property type="entry name" value="HMG"/>
    <property type="match status" value="1"/>
</dbReference>
<feature type="region of interest" description="Disordered" evidence="8">
    <location>
        <begin position="303"/>
        <end position="341"/>
    </location>
</feature>
<feature type="compositionally biased region" description="Low complexity" evidence="8">
    <location>
        <begin position="321"/>
        <end position="341"/>
    </location>
</feature>
<keyword evidence="11" id="KW-1185">Reference proteome</keyword>
<dbReference type="GO" id="GO:0016055">
    <property type="term" value="P:Wnt signaling pathway"/>
    <property type="evidence" value="ECO:0007669"/>
    <property type="project" value="UniProtKB-KW"/>
</dbReference>
<feature type="domain" description="Sox C-terminal" evidence="10">
    <location>
        <begin position="329"/>
        <end position="456"/>
    </location>
</feature>
<sequence>MSSPDAGYSSDDQNQARGASSVMMPGMGQCAWVDPLSPLTDTKAKSDACSGGPGRGKSEPRIRRPMNAFMVWAKDERKRLAQQNPDLHNAELSKMLGKSWKALPVIEKRPFVEEAERLRVQHMQDHPNYKYRPRRRKQVKRIKRLDSGFMLPGGSDPQAPLGMEGLGGVGGYPLPPVGLSQTGLPPYCEAQALMEGYSLPTPDSSPLDVVGNESSFFTGHAQEECHVQPPYGYHHQEYPPQEHTLSNTHSLINTNTHSSSHTLANAHSHNNALANPHSQANAHAHALANTQTHAGAHAQVNIPGSLLSNTHGNTHSHSHCNTHTSPNGSSHHNSLTHSHSLSHTLFNRNRSPISEQATPSAYLGCHAPLGMFYSPSSQSKRLQEQLSSPADSRTHTHIPSDTHAHVSPDLLGETDNSEFEQYLSYGVSHAPLQGSDLISTVLSDASTAVYYCNYSNA</sequence>
<dbReference type="InterPro" id="IPR036910">
    <property type="entry name" value="HMG_box_dom_sf"/>
</dbReference>
<evidence type="ECO:0000313" key="12">
    <source>
        <dbReference type="RefSeq" id="XP_030635881.1"/>
    </source>
</evidence>